<dbReference type="InterPro" id="IPR008914">
    <property type="entry name" value="PEBP"/>
</dbReference>
<dbReference type="STRING" id="879819.A0A0J1B3F0"/>
<feature type="region of interest" description="Disordered" evidence="1">
    <location>
        <begin position="241"/>
        <end position="274"/>
    </location>
</feature>
<dbReference type="InterPro" id="IPR035810">
    <property type="entry name" value="PEBP_euk"/>
</dbReference>
<accession>A0A0J1B3F0</accession>
<dbReference type="Gene3D" id="3.90.280.10">
    <property type="entry name" value="PEBP-like"/>
    <property type="match status" value="1"/>
</dbReference>
<dbReference type="OrthoDB" id="2506647at2759"/>
<dbReference type="AlphaFoldDB" id="A0A0J1B3F0"/>
<organism evidence="3 4">
    <name type="scientific">Cutaneotrichosporon oleaginosum</name>
    <dbReference type="NCBI Taxonomy" id="879819"/>
    <lineage>
        <taxon>Eukaryota</taxon>
        <taxon>Fungi</taxon>
        <taxon>Dikarya</taxon>
        <taxon>Basidiomycota</taxon>
        <taxon>Agaricomycotina</taxon>
        <taxon>Tremellomycetes</taxon>
        <taxon>Trichosporonales</taxon>
        <taxon>Trichosporonaceae</taxon>
        <taxon>Cutaneotrichosporon</taxon>
    </lineage>
</organism>
<evidence type="ECO:0000256" key="1">
    <source>
        <dbReference type="SAM" id="MobiDB-lite"/>
    </source>
</evidence>
<proteinExistence type="predicted"/>
<sequence>MLFAPLVALLAVGVAADKRQLNPGEIAGLVENFKNAGLGDLVGGDNFKPEGLLTGKFGTADWTVGANMTVNQTADFPSFFVQPNAGSTAFDNTTQMYTAALVDAGVVGSNSTTQTLHWLINSIHVNTTGGAPYALAYENGTTITEYAGPNPPSGSGPHRYVLALLRQPANFTAPAAYSQRNTPVGPFNMAEYLQQTQLGPIAAANYFTVSNGPMPENLTSTSAVVSSTLSGFTGAAAIPTAAGAQGGGNPNATTTGNGSAGANPSNPAASPSATGGSGALAVLAPIAGVLASVAGAVSFF</sequence>
<dbReference type="CDD" id="cd00866">
    <property type="entry name" value="PEBP_euk"/>
    <property type="match status" value="1"/>
</dbReference>
<feature type="compositionally biased region" description="Low complexity" evidence="1">
    <location>
        <begin position="250"/>
        <end position="274"/>
    </location>
</feature>
<keyword evidence="4" id="KW-1185">Reference proteome</keyword>
<evidence type="ECO:0000256" key="2">
    <source>
        <dbReference type="SAM" id="SignalP"/>
    </source>
</evidence>
<dbReference type="Pfam" id="PF01161">
    <property type="entry name" value="PBP"/>
    <property type="match status" value="1"/>
</dbReference>
<protein>
    <submittedName>
        <fullName evidence="3">PEBP-like protein</fullName>
    </submittedName>
</protein>
<evidence type="ECO:0000313" key="4">
    <source>
        <dbReference type="Proteomes" id="UP000053611"/>
    </source>
</evidence>
<name>A0A0J1B3F0_9TREE</name>
<feature type="signal peptide" evidence="2">
    <location>
        <begin position="1"/>
        <end position="16"/>
    </location>
</feature>
<dbReference type="RefSeq" id="XP_018278660.1">
    <property type="nucleotide sequence ID" value="XM_018423238.1"/>
</dbReference>
<feature type="chain" id="PRO_5005248368" evidence="2">
    <location>
        <begin position="17"/>
        <end position="300"/>
    </location>
</feature>
<dbReference type="InterPro" id="IPR036610">
    <property type="entry name" value="PEBP-like_sf"/>
</dbReference>
<dbReference type="GeneID" id="28983841"/>
<dbReference type="Proteomes" id="UP000053611">
    <property type="component" value="Unassembled WGS sequence"/>
</dbReference>
<dbReference type="SUPFAM" id="SSF49777">
    <property type="entry name" value="PEBP-like"/>
    <property type="match status" value="1"/>
</dbReference>
<evidence type="ECO:0000313" key="3">
    <source>
        <dbReference type="EMBL" id="KLT42169.1"/>
    </source>
</evidence>
<dbReference type="PANTHER" id="PTHR11362:SF140">
    <property type="entry name" value="PEBP-LIKE PROTEIN"/>
    <property type="match status" value="1"/>
</dbReference>
<dbReference type="PANTHER" id="PTHR11362">
    <property type="entry name" value="PHOSPHATIDYLETHANOLAMINE-BINDING PROTEIN"/>
    <property type="match status" value="1"/>
</dbReference>
<dbReference type="EMBL" id="KQ087208">
    <property type="protein sequence ID" value="KLT42169.1"/>
    <property type="molecule type" value="Genomic_DNA"/>
</dbReference>
<reference evidence="3 4" key="1">
    <citation type="submission" date="2015-03" db="EMBL/GenBank/DDBJ databases">
        <title>Genomics and transcriptomics of the oil-accumulating basidiomycete yeast T. oleaginosus allow insights into substrate utilization and the diverse evolutionary trajectories of mating systems in fungi.</title>
        <authorList>
            <consortium name="DOE Joint Genome Institute"/>
            <person name="Kourist R."/>
            <person name="Kracht O."/>
            <person name="Bracharz F."/>
            <person name="Lipzen A."/>
            <person name="Nolan M."/>
            <person name="Ohm R."/>
            <person name="Grigoriev I."/>
            <person name="Sun S."/>
            <person name="Heitman J."/>
            <person name="Bruck T."/>
            <person name="Nowrousian M."/>
        </authorList>
    </citation>
    <scope>NUCLEOTIDE SEQUENCE [LARGE SCALE GENOMIC DNA]</scope>
    <source>
        <strain evidence="3 4">IBC0246</strain>
    </source>
</reference>
<keyword evidence="2" id="KW-0732">Signal</keyword>
<gene>
    <name evidence="3" type="ORF">CC85DRAFT_285760</name>
</gene>